<accession>A0AAW2HEW4</accession>
<evidence type="ECO:0000259" key="5">
    <source>
        <dbReference type="PROSITE" id="PS51439"/>
    </source>
</evidence>
<evidence type="ECO:0000256" key="4">
    <source>
        <dbReference type="SAM" id="Phobius"/>
    </source>
</evidence>
<evidence type="ECO:0000256" key="3">
    <source>
        <dbReference type="ARBA" id="ARBA00023136"/>
    </source>
</evidence>
<dbReference type="InterPro" id="IPR019498">
    <property type="entry name" value="MENTAL"/>
</dbReference>
<keyword evidence="2 4" id="KW-0812">Transmembrane</keyword>
<dbReference type="PANTHER" id="PTHR46121">
    <property type="entry name" value="STEROIDOGENIC ACUTE REGULATORY PROTEIN-LIKE"/>
    <property type="match status" value="1"/>
</dbReference>
<dbReference type="PANTHER" id="PTHR46121:SF3">
    <property type="entry name" value="STEROIDOGENIC ACUTE REGULATORY-LIKE PROTEIN 1"/>
    <property type="match status" value="1"/>
</dbReference>
<dbReference type="GO" id="GO:0099044">
    <property type="term" value="P:vesicle tethering to endoplasmic reticulum"/>
    <property type="evidence" value="ECO:0007669"/>
    <property type="project" value="TreeGrafter"/>
</dbReference>
<sequence length="226" mass="26258">MTFFNHDSWQSMYKGYKGRCLDAKIEGAVLKHLPPNIETTLCQGSNQNRYMSIIRQYFCLFVLVDLVFHSLIYLQYLKHVEDYKLTDLIGCQMNCYSIETSLIDLLLFSFGRFVLLEASYGLGKSDCWVWVGLTTALTTFFSIIKTSYYQWANDCLMYWPISMIILSVMLAWVETFIIEYRVLKLENLAIKYATAIRDLSVKELPRCSFFPSLLPITKGLCSTSFF</sequence>
<proteinExistence type="predicted"/>
<dbReference type="GO" id="GO:0140284">
    <property type="term" value="C:endoplasmic reticulum-endosome membrane contact site"/>
    <property type="evidence" value="ECO:0007669"/>
    <property type="project" value="TreeGrafter"/>
</dbReference>
<name>A0AAW2HEW4_9NEOP</name>
<keyword evidence="4" id="KW-1133">Transmembrane helix</keyword>
<dbReference type="InterPro" id="IPR051869">
    <property type="entry name" value="STARD3"/>
</dbReference>
<keyword evidence="3 4" id="KW-0472">Membrane</keyword>
<feature type="transmembrane region" description="Helical" evidence="4">
    <location>
        <begin position="156"/>
        <end position="178"/>
    </location>
</feature>
<evidence type="ECO:0000256" key="2">
    <source>
        <dbReference type="ARBA" id="ARBA00022692"/>
    </source>
</evidence>
<gene>
    <name evidence="6" type="ORF">PYX00_010304</name>
</gene>
<dbReference type="GO" id="GO:0031902">
    <property type="term" value="C:late endosome membrane"/>
    <property type="evidence" value="ECO:0007669"/>
    <property type="project" value="TreeGrafter"/>
</dbReference>
<comment type="caution">
    <text evidence="6">The sequence shown here is derived from an EMBL/GenBank/DDBJ whole genome shotgun (WGS) entry which is preliminary data.</text>
</comment>
<dbReference type="EMBL" id="JARGDH010000005">
    <property type="protein sequence ID" value="KAL0268312.1"/>
    <property type="molecule type" value="Genomic_DNA"/>
</dbReference>
<organism evidence="6">
    <name type="scientific">Menopon gallinae</name>
    <name type="common">poultry shaft louse</name>
    <dbReference type="NCBI Taxonomy" id="328185"/>
    <lineage>
        <taxon>Eukaryota</taxon>
        <taxon>Metazoa</taxon>
        <taxon>Ecdysozoa</taxon>
        <taxon>Arthropoda</taxon>
        <taxon>Hexapoda</taxon>
        <taxon>Insecta</taxon>
        <taxon>Pterygota</taxon>
        <taxon>Neoptera</taxon>
        <taxon>Paraneoptera</taxon>
        <taxon>Psocodea</taxon>
        <taxon>Troctomorpha</taxon>
        <taxon>Phthiraptera</taxon>
        <taxon>Amblycera</taxon>
        <taxon>Menoponidae</taxon>
        <taxon>Menopon</taxon>
    </lineage>
</organism>
<dbReference type="Pfam" id="PF10457">
    <property type="entry name" value="MENTAL"/>
    <property type="match status" value="1"/>
</dbReference>
<dbReference type="AlphaFoldDB" id="A0AAW2HEW4"/>
<dbReference type="PROSITE" id="PS51439">
    <property type="entry name" value="MENTAL"/>
    <property type="match status" value="1"/>
</dbReference>
<feature type="transmembrane region" description="Helical" evidence="4">
    <location>
        <begin position="127"/>
        <end position="144"/>
    </location>
</feature>
<feature type="transmembrane region" description="Helical" evidence="4">
    <location>
        <begin position="57"/>
        <end position="76"/>
    </location>
</feature>
<feature type="domain" description="MENTAL" evidence="5">
    <location>
        <begin position="51"/>
        <end position="226"/>
    </location>
</feature>
<dbReference type="GO" id="GO:0005789">
    <property type="term" value="C:endoplasmic reticulum membrane"/>
    <property type="evidence" value="ECO:0007669"/>
    <property type="project" value="TreeGrafter"/>
</dbReference>
<evidence type="ECO:0000313" key="6">
    <source>
        <dbReference type="EMBL" id="KAL0268312.1"/>
    </source>
</evidence>
<reference evidence="6" key="1">
    <citation type="journal article" date="2024" name="Gigascience">
        <title>Chromosome-level genome of the poultry shaft louse Menopon gallinae provides insight into the host-switching and adaptive evolution of parasitic lice.</title>
        <authorList>
            <person name="Xu Y."/>
            <person name="Ma L."/>
            <person name="Liu S."/>
            <person name="Liang Y."/>
            <person name="Liu Q."/>
            <person name="He Z."/>
            <person name="Tian L."/>
            <person name="Duan Y."/>
            <person name="Cai W."/>
            <person name="Li H."/>
            <person name="Song F."/>
        </authorList>
    </citation>
    <scope>NUCLEOTIDE SEQUENCE</scope>
    <source>
        <strain evidence="6">Cailab_2023a</strain>
    </source>
</reference>
<dbReference type="GO" id="GO:0005765">
    <property type="term" value="C:lysosomal membrane"/>
    <property type="evidence" value="ECO:0007669"/>
    <property type="project" value="TreeGrafter"/>
</dbReference>
<comment type="subcellular location">
    <subcellularLocation>
        <location evidence="1">Membrane</location>
        <topology evidence="1">Multi-pass membrane protein</topology>
    </subcellularLocation>
</comment>
<protein>
    <recommendedName>
        <fullName evidence="5">MENTAL domain-containing protein</fullName>
    </recommendedName>
</protein>
<evidence type="ECO:0000256" key="1">
    <source>
        <dbReference type="ARBA" id="ARBA00004141"/>
    </source>
</evidence>